<dbReference type="InterPro" id="IPR015795">
    <property type="entry name" value="Pyrv_Knase_C"/>
</dbReference>
<comment type="similarity">
    <text evidence="4">Belongs to the pyruvate kinase family.</text>
</comment>
<evidence type="ECO:0000256" key="3">
    <source>
        <dbReference type="ARBA" id="ARBA00004997"/>
    </source>
</evidence>
<evidence type="ECO:0000256" key="11">
    <source>
        <dbReference type="ARBA" id="ARBA00022842"/>
    </source>
</evidence>
<dbReference type="AlphaFoldDB" id="A0A8S1LT96"/>
<dbReference type="EMBL" id="CAJJDM010000047">
    <property type="protein sequence ID" value="CAD8071270.1"/>
    <property type="molecule type" value="Genomic_DNA"/>
</dbReference>
<dbReference type="InterPro" id="IPR001697">
    <property type="entry name" value="Pyr_Knase"/>
</dbReference>
<proteinExistence type="inferred from homology"/>
<dbReference type="FunFam" id="2.40.33.10:FF:000001">
    <property type="entry name" value="Pyruvate kinase"/>
    <property type="match status" value="1"/>
</dbReference>
<feature type="domain" description="Pyruvate kinase barrel" evidence="14">
    <location>
        <begin position="23"/>
        <end position="347"/>
    </location>
</feature>
<keyword evidence="13" id="KW-0670">Pyruvate</keyword>
<evidence type="ECO:0000313" key="17">
    <source>
        <dbReference type="Proteomes" id="UP000688137"/>
    </source>
</evidence>
<dbReference type="GO" id="GO:0030955">
    <property type="term" value="F:potassium ion binding"/>
    <property type="evidence" value="ECO:0007669"/>
    <property type="project" value="InterPro"/>
</dbReference>
<comment type="cofactor">
    <cofactor evidence="2">
        <name>K(+)</name>
        <dbReference type="ChEBI" id="CHEBI:29103"/>
    </cofactor>
</comment>
<evidence type="ECO:0000256" key="10">
    <source>
        <dbReference type="ARBA" id="ARBA00022840"/>
    </source>
</evidence>
<evidence type="ECO:0000256" key="7">
    <source>
        <dbReference type="ARBA" id="ARBA00022723"/>
    </source>
</evidence>
<dbReference type="NCBIfam" id="NF004491">
    <property type="entry name" value="PRK05826.1"/>
    <property type="match status" value="1"/>
</dbReference>
<evidence type="ECO:0000256" key="9">
    <source>
        <dbReference type="ARBA" id="ARBA00022777"/>
    </source>
</evidence>
<dbReference type="GO" id="GO:0000287">
    <property type="term" value="F:magnesium ion binding"/>
    <property type="evidence" value="ECO:0007669"/>
    <property type="project" value="InterPro"/>
</dbReference>
<keyword evidence="7" id="KW-0479">Metal-binding</keyword>
<dbReference type="InterPro" id="IPR018209">
    <property type="entry name" value="Pyrv_Knase_AS"/>
</dbReference>
<comment type="cofactor">
    <cofactor evidence="1">
        <name>Mg(2+)</name>
        <dbReference type="ChEBI" id="CHEBI:18420"/>
    </cofactor>
</comment>
<dbReference type="NCBIfam" id="NF004978">
    <property type="entry name" value="PRK06354.1"/>
    <property type="match status" value="1"/>
</dbReference>
<sequence length="497" mass="54371">MQCDSFAHYELQTILSETDYSKRATKIICTIGPACWDVPTLVQLIDAGMSVARLNFSHGDHKVHGETVAKLREAFKQRKDKPVAIALDTKGPEIRTGLNKEHKQIVLKKGQKLEITTDYSFEGTSECIACSYQSLCKTVHVGSQILIADGSVVTIVDEIKENSVLVTVQNDASFGEKKNMSLPGAIIDLPTVTEKEEEDLVKFGLKHNIDIVFLSFTRKAQDIEDVRDILGPRGSGIKIIAKIENQEGMQNYDEILKSADGIMVARGDLGMEIPPQKVFQAQKWMIKRALDAGKPVITATQMMESIITNPRPTRAEASDVANAVLDGTDCVMLSGETANGAFPVIAVETMGRICCEAEKCVDHEKTYWNRIHGRGSLEDTEALAASAVQMSFETKAHVIICFTLTGEIARLVAKYRPRAPIIAISTEDKTIKGLSMTSGVTCLRVPSFQGVDTLVDYAIKSAKTRGIIKTGDKGIVLLGGSEENPDESNILKIKKIN</sequence>
<gene>
    <name evidence="16" type="ORF">PPRIM_AZ9-3.1.T0470070</name>
</gene>
<dbReference type="PANTHER" id="PTHR11817">
    <property type="entry name" value="PYRUVATE KINASE"/>
    <property type="match status" value="1"/>
</dbReference>
<organism evidence="16 17">
    <name type="scientific">Paramecium primaurelia</name>
    <dbReference type="NCBI Taxonomy" id="5886"/>
    <lineage>
        <taxon>Eukaryota</taxon>
        <taxon>Sar</taxon>
        <taxon>Alveolata</taxon>
        <taxon>Ciliophora</taxon>
        <taxon>Intramacronucleata</taxon>
        <taxon>Oligohymenophorea</taxon>
        <taxon>Peniculida</taxon>
        <taxon>Parameciidae</taxon>
        <taxon>Paramecium</taxon>
    </lineage>
</organism>
<comment type="caution">
    <text evidence="16">The sequence shown here is derived from an EMBL/GenBank/DDBJ whole genome shotgun (WGS) entry which is preliminary data.</text>
</comment>
<dbReference type="GO" id="GO:0004743">
    <property type="term" value="F:pyruvate kinase activity"/>
    <property type="evidence" value="ECO:0007669"/>
    <property type="project" value="UniProtKB-EC"/>
</dbReference>
<evidence type="ECO:0000256" key="6">
    <source>
        <dbReference type="ARBA" id="ARBA00022679"/>
    </source>
</evidence>
<evidence type="ECO:0000313" key="16">
    <source>
        <dbReference type="EMBL" id="CAD8071270.1"/>
    </source>
</evidence>
<keyword evidence="6" id="KW-0808">Transferase</keyword>
<dbReference type="GO" id="GO:0016301">
    <property type="term" value="F:kinase activity"/>
    <property type="evidence" value="ECO:0007669"/>
    <property type="project" value="UniProtKB-KW"/>
</dbReference>
<evidence type="ECO:0000256" key="12">
    <source>
        <dbReference type="ARBA" id="ARBA00023152"/>
    </source>
</evidence>
<dbReference type="InterPro" id="IPR015793">
    <property type="entry name" value="Pyrv_Knase_brl"/>
</dbReference>
<dbReference type="PROSITE" id="PS00110">
    <property type="entry name" value="PYRUVATE_KINASE"/>
    <property type="match status" value="1"/>
</dbReference>
<keyword evidence="10" id="KW-0067">ATP-binding</keyword>
<evidence type="ECO:0000256" key="8">
    <source>
        <dbReference type="ARBA" id="ARBA00022741"/>
    </source>
</evidence>
<dbReference type="GO" id="GO:0005524">
    <property type="term" value="F:ATP binding"/>
    <property type="evidence" value="ECO:0007669"/>
    <property type="project" value="UniProtKB-KW"/>
</dbReference>
<dbReference type="Pfam" id="PF00224">
    <property type="entry name" value="PK"/>
    <property type="match status" value="1"/>
</dbReference>
<dbReference type="NCBIfam" id="TIGR01064">
    <property type="entry name" value="pyruv_kin"/>
    <property type="match status" value="1"/>
</dbReference>
<evidence type="ECO:0000256" key="4">
    <source>
        <dbReference type="ARBA" id="ARBA00008663"/>
    </source>
</evidence>
<dbReference type="OMA" id="RVHHIGE"/>
<keyword evidence="17" id="KW-1185">Reference proteome</keyword>
<dbReference type="EC" id="2.7.1.40" evidence="5"/>
<accession>A0A8S1LT96</accession>
<comment type="pathway">
    <text evidence="3">Carbohydrate degradation; glycolysis; pyruvate from D-glyceraldehyde 3-phosphate: step 5/5.</text>
</comment>
<protein>
    <recommendedName>
        <fullName evidence="5">pyruvate kinase</fullName>
        <ecNumber evidence="5">2.7.1.40</ecNumber>
    </recommendedName>
</protein>
<keyword evidence="8" id="KW-0547">Nucleotide-binding</keyword>
<dbReference type="FunFam" id="3.20.20.60:FF:000025">
    <property type="entry name" value="Pyruvate kinase"/>
    <property type="match status" value="1"/>
</dbReference>
<evidence type="ECO:0000259" key="14">
    <source>
        <dbReference type="Pfam" id="PF00224"/>
    </source>
</evidence>
<evidence type="ECO:0000256" key="13">
    <source>
        <dbReference type="ARBA" id="ARBA00023317"/>
    </source>
</evidence>
<name>A0A8S1LT96_PARPR</name>
<dbReference type="Pfam" id="PF02887">
    <property type="entry name" value="PK_C"/>
    <property type="match status" value="1"/>
</dbReference>
<reference evidence="16" key="1">
    <citation type="submission" date="2021-01" db="EMBL/GenBank/DDBJ databases">
        <authorList>
            <consortium name="Genoscope - CEA"/>
            <person name="William W."/>
        </authorList>
    </citation>
    <scope>NUCLEOTIDE SEQUENCE</scope>
</reference>
<keyword evidence="12" id="KW-0324">Glycolysis</keyword>
<dbReference type="Proteomes" id="UP000688137">
    <property type="component" value="Unassembled WGS sequence"/>
</dbReference>
<evidence type="ECO:0000259" key="15">
    <source>
        <dbReference type="Pfam" id="PF02887"/>
    </source>
</evidence>
<keyword evidence="11" id="KW-0460">Magnesium</keyword>
<feature type="domain" description="Pyruvate kinase C-terminal" evidence="15">
    <location>
        <begin position="381"/>
        <end position="493"/>
    </location>
</feature>
<evidence type="ECO:0000256" key="5">
    <source>
        <dbReference type="ARBA" id="ARBA00012142"/>
    </source>
</evidence>
<evidence type="ECO:0000256" key="2">
    <source>
        <dbReference type="ARBA" id="ARBA00001958"/>
    </source>
</evidence>
<keyword evidence="9" id="KW-0418">Kinase</keyword>
<evidence type="ECO:0000256" key="1">
    <source>
        <dbReference type="ARBA" id="ARBA00001946"/>
    </source>
</evidence>